<dbReference type="InterPro" id="IPR027417">
    <property type="entry name" value="P-loop_NTPase"/>
</dbReference>
<feature type="domain" description="UvrD-like helicase ATP-binding" evidence="13">
    <location>
        <begin position="17"/>
        <end position="295"/>
    </location>
</feature>
<evidence type="ECO:0000256" key="1">
    <source>
        <dbReference type="ARBA" id="ARBA00009922"/>
    </source>
</evidence>
<keyword evidence="5 12" id="KW-0067">ATP-binding</keyword>
<dbReference type="KEGG" id="fax:FUAX_10360"/>
<dbReference type="Gene3D" id="1.10.10.160">
    <property type="match status" value="1"/>
</dbReference>
<comment type="catalytic activity">
    <reaction evidence="8">
        <text>Couples ATP hydrolysis with the unwinding of duplex DNA by translocating in the 3'-5' direction.</text>
        <dbReference type="EC" id="5.6.2.4"/>
    </reaction>
</comment>
<keyword evidence="4 12" id="KW-0347">Helicase</keyword>
<evidence type="ECO:0000256" key="7">
    <source>
        <dbReference type="ARBA" id="ARBA00023235"/>
    </source>
</evidence>
<dbReference type="GO" id="GO:0000725">
    <property type="term" value="P:recombinational repair"/>
    <property type="evidence" value="ECO:0007669"/>
    <property type="project" value="TreeGrafter"/>
</dbReference>
<proteinExistence type="inferred from homology"/>
<dbReference type="EMBL" id="AP025314">
    <property type="protein sequence ID" value="BDD08604.1"/>
    <property type="molecule type" value="Genomic_DNA"/>
</dbReference>
<organism evidence="14 15">
    <name type="scientific">Fulvitalea axinellae</name>
    <dbReference type="NCBI Taxonomy" id="1182444"/>
    <lineage>
        <taxon>Bacteria</taxon>
        <taxon>Pseudomonadati</taxon>
        <taxon>Bacteroidota</taxon>
        <taxon>Cytophagia</taxon>
        <taxon>Cytophagales</taxon>
        <taxon>Persicobacteraceae</taxon>
        <taxon>Fulvitalea</taxon>
    </lineage>
</organism>
<evidence type="ECO:0000313" key="14">
    <source>
        <dbReference type="EMBL" id="BDD08604.1"/>
    </source>
</evidence>
<dbReference type="Pfam" id="PF00580">
    <property type="entry name" value="UvrD-helicase"/>
    <property type="match status" value="1"/>
</dbReference>
<dbReference type="GO" id="GO:0043138">
    <property type="term" value="F:3'-5' DNA helicase activity"/>
    <property type="evidence" value="ECO:0007669"/>
    <property type="project" value="UniProtKB-EC"/>
</dbReference>
<dbReference type="SUPFAM" id="SSF52540">
    <property type="entry name" value="P-loop containing nucleoside triphosphate hydrolases"/>
    <property type="match status" value="1"/>
</dbReference>
<accession>A0AAU9CQC4</accession>
<keyword evidence="7" id="KW-0413">Isomerase</keyword>
<evidence type="ECO:0000256" key="2">
    <source>
        <dbReference type="ARBA" id="ARBA00022741"/>
    </source>
</evidence>
<evidence type="ECO:0000256" key="12">
    <source>
        <dbReference type="PROSITE-ProRule" id="PRU00560"/>
    </source>
</evidence>
<name>A0AAU9CQC4_9BACT</name>
<dbReference type="GO" id="GO:0016787">
    <property type="term" value="F:hydrolase activity"/>
    <property type="evidence" value="ECO:0007669"/>
    <property type="project" value="UniProtKB-UniRule"/>
</dbReference>
<evidence type="ECO:0000256" key="11">
    <source>
        <dbReference type="ARBA" id="ARBA00048988"/>
    </source>
</evidence>
<dbReference type="InterPro" id="IPR014017">
    <property type="entry name" value="DNA_helicase_UvrD-like_C"/>
</dbReference>
<dbReference type="Gene3D" id="3.40.50.300">
    <property type="entry name" value="P-loop containing nucleotide triphosphate hydrolases"/>
    <property type="match status" value="2"/>
</dbReference>
<dbReference type="PROSITE" id="PS51198">
    <property type="entry name" value="UVRD_HELICASE_ATP_BIND"/>
    <property type="match status" value="1"/>
</dbReference>
<evidence type="ECO:0000256" key="6">
    <source>
        <dbReference type="ARBA" id="ARBA00023125"/>
    </source>
</evidence>
<evidence type="ECO:0000259" key="13">
    <source>
        <dbReference type="PROSITE" id="PS51198"/>
    </source>
</evidence>
<evidence type="ECO:0000256" key="10">
    <source>
        <dbReference type="ARBA" id="ARBA00034923"/>
    </source>
</evidence>
<sequence>MDSSKLEIIKTRIKEKHQGDKKQLEVIFSPEKRILVEAPAGYGKTHTMVSRIAYLVASNQIPSPKRLLALTFSVNAAYKIKKDVGRNIPALLDGVGKEINIKDKSYVSNYHGFCRTILKKYGQKLHSNLLNLDTLLSIDDSDPSKLMQTFKSLSPEDAELLSEFNISVKEIKGTQLKEKIDRYNEIVISELLTKGAIPFNAIITLTIKLFKDFPNILSFYQNYYTTVLVDEFQDTNILSYWLLHYLVIDKTNVIFLGDSLQRIYGFIGAIPNLLNRATEKFKLKVISLDKNYRFASNPNMLQLDKIIRQNALNPFSNPDSLNSEIEFSIYDEQSTEALEVVKKTLKTLQNEKESNLSILVKQRGPNVDFIIETFKHNKIPFFYGLFTDEDANYINFNRKCLYEFIELIKGNKRVTKKLGKSHSKKIREIFSEDNTALIQAMFELLDVFWTRIFIDYSFLTDEDRINLVKDTFEHNGLKQFMEFLDSKIIISTVHAAKGLEWDYVILPDMEQDLFPNWFGLCGKCQNKTDCNFLVDKENESKFLEELSVFYVAVTRARKKVSFTASKLQLTRYNPKQKNISCFMKLPGMVILPNN</sequence>
<dbReference type="PANTHER" id="PTHR11070">
    <property type="entry name" value="UVRD / RECB / PCRA DNA HELICASE FAMILY MEMBER"/>
    <property type="match status" value="1"/>
</dbReference>
<feature type="binding site" evidence="12">
    <location>
        <begin position="38"/>
        <end position="45"/>
    </location>
    <ligand>
        <name>ATP</name>
        <dbReference type="ChEBI" id="CHEBI:30616"/>
    </ligand>
</feature>
<evidence type="ECO:0000313" key="15">
    <source>
        <dbReference type="Proteomes" id="UP001348817"/>
    </source>
</evidence>
<dbReference type="InterPro" id="IPR014016">
    <property type="entry name" value="UvrD-like_ATP-bd"/>
</dbReference>
<dbReference type="RefSeq" id="WP_338393850.1">
    <property type="nucleotide sequence ID" value="NZ_AP025314.1"/>
</dbReference>
<keyword evidence="3 12" id="KW-0378">Hydrolase</keyword>
<keyword evidence="2 12" id="KW-0547">Nucleotide-binding</keyword>
<gene>
    <name evidence="14" type="ORF">FUAX_10360</name>
</gene>
<reference evidence="14 15" key="1">
    <citation type="submission" date="2021-12" db="EMBL/GenBank/DDBJ databases">
        <title>Genome sequencing of bacteria with rrn-lacking chromosome and rrn-plasmid.</title>
        <authorList>
            <person name="Anda M."/>
            <person name="Iwasaki W."/>
        </authorList>
    </citation>
    <scope>NUCLEOTIDE SEQUENCE [LARGE SCALE GENOMIC DNA]</scope>
    <source>
        <strain evidence="14 15">DSM 100852</strain>
    </source>
</reference>
<dbReference type="InterPro" id="IPR013986">
    <property type="entry name" value="DExx_box_DNA_helicase_dom_sf"/>
</dbReference>
<dbReference type="PANTHER" id="PTHR11070:SF2">
    <property type="entry name" value="ATP-DEPENDENT DNA HELICASE SRS2"/>
    <property type="match status" value="1"/>
</dbReference>
<protein>
    <recommendedName>
        <fullName evidence="9">DNA 3'-5' helicase</fullName>
        <ecNumber evidence="9">5.6.2.4</ecNumber>
    </recommendedName>
    <alternativeName>
        <fullName evidence="10">DNA 3'-5' helicase II</fullName>
    </alternativeName>
</protein>
<dbReference type="AlphaFoldDB" id="A0AAU9CQC4"/>
<dbReference type="Pfam" id="PF13361">
    <property type="entry name" value="UvrD_C"/>
    <property type="match status" value="1"/>
</dbReference>
<dbReference type="Proteomes" id="UP001348817">
    <property type="component" value="Chromosome"/>
</dbReference>
<dbReference type="CDD" id="cd17932">
    <property type="entry name" value="DEXQc_UvrD"/>
    <property type="match status" value="1"/>
</dbReference>
<dbReference type="InterPro" id="IPR000212">
    <property type="entry name" value="DNA_helicase_UvrD/REP"/>
</dbReference>
<keyword evidence="15" id="KW-1185">Reference proteome</keyword>
<dbReference type="GO" id="GO:0005524">
    <property type="term" value="F:ATP binding"/>
    <property type="evidence" value="ECO:0007669"/>
    <property type="project" value="UniProtKB-UniRule"/>
</dbReference>
<evidence type="ECO:0000256" key="4">
    <source>
        <dbReference type="ARBA" id="ARBA00022806"/>
    </source>
</evidence>
<evidence type="ECO:0000256" key="3">
    <source>
        <dbReference type="ARBA" id="ARBA00022801"/>
    </source>
</evidence>
<evidence type="ECO:0000256" key="8">
    <source>
        <dbReference type="ARBA" id="ARBA00034617"/>
    </source>
</evidence>
<evidence type="ECO:0000256" key="9">
    <source>
        <dbReference type="ARBA" id="ARBA00034808"/>
    </source>
</evidence>
<comment type="catalytic activity">
    <reaction evidence="11">
        <text>ATP + H2O = ADP + phosphate + H(+)</text>
        <dbReference type="Rhea" id="RHEA:13065"/>
        <dbReference type="ChEBI" id="CHEBI:15377"/>
        <dbReference type="ChEBI" id="CHEBI:15378"/>
        <dbReference type="ChEBI" id="CHEBI:30616"/>
        <dbReference type="ChEBI" id="CHEBI:43474"/>
        <dbReference type="ChEBI" id="CHEBI:456216"/>
        <dbReference type="EC" id="5.6.2.4"/>
    </reaction>
</comment>
<dbReference type="GO" id="GO:0003677">
    <property type="term" value="F:DNA binding"/>
    <property type="evidence" value="ECO:0007669"/>
    <property type="project" value="UniProtKB-KW"/>
</dbReference>
<comment type="similarity">
    <text evidence="1">Belongs to the helicase family. UvrD subfamily.</text>
</comment>
<keyword evidence="6" id="KW-0238">DNA-binding</keyword>
<dbReference type="EC" id="5.6.2.4" evidence="9"/>
<evidence type="ECO:0000256" key="5">
    <source>
        <dbReference type="ARBA" id="ARBA00022840"/>
    </source>
</evidence>